<evidence type="ECO:0000259" key="1">
    <source>
        <dbReference type="Pfam" id="PF13751"/>
    </source>
</evidence>
<sequence>PGYFRTKDFIYDEYYDTYICPNDEILSYKRTMPTGHRLYVSDGSICRDCPVLSKCTENKDAIKQIRRHVWQDDLDIVEDLRFVDTVKKQYKMRSQTIERRFGDAKEQHGMRWTRYRGHDKVSMDTTLICAAMNL</sequence>
<dbReference type="PANTHER" id="PTHR33408:SF2">
    <property type="entry name" value="TRANSPOSASE DDE DOMAIN-CONTAINING PROTEIN"/>
    <property type="match status" value="1"/>
</dbReference>
<gene>
    <name evidence="2" type="ORF">BTJ66_05880</name>
</gene>
<dbReference type="RefSeq" id="WP_193433017.1">
    <property type="nucleotide sequence ID" value="NZ_MRZN01000007.1"/>
</dbReference>
<feature type="domain" description="Transposase DDE" evidence="1">
    <location>
        <begin position="19"/>
        <end position="134"/>
    </location>
</feature>
<reference evidence="3" key="1">
    <citation type="submission" date="2017-10" db="EMBL/GenBank/DDBJ databases">
        <title>Staphylococcus edaphicus sp. nov., isolated in Antarctica, harbouring mecC gene and genomic islands essential in adaptation to extreme environment.</title>
        <authorList>
            <person name="Pantucek R."/>
            <person name="Sedlacek I."/>
            <person name="Indrakova A."/>
            <person name="Vrbovska V."/>
            <person name="Maslanova I."/>
            <person name="Kovarovic V."/>
            <person name="Svec P."/>
            <person name="Kralova S."/>
            <person name="Kristofova L."/>
            <person name="Keklakova J."/>
            <person name="Petras P."/>
            <person name="Doskar J."/>
        </authorList>
    </citation>
    <scope>NUCLEOTIDE SEQUENCE [LARGE SCALE GENOMIC DNA]</scope>
    <source>
        <strain evidence="3">CCM 5085</strain>
    </source>
</reference>
<proteinExistence type="predicted"/>
<accession>A0A2C6WNU8</accession>
<evidence type="ECO:0000313" key="3">
    <source>
        <dbReference type="Proteomes" id="UP000223828"/>
    </source>
</evidence>
<dbReference type="EMBL" id="MRZN01000007">
    <property type="protein sequence ID" value="PHK49803.1"/>
    <property type="molecule type" value="Genomic_DNA"/>
</dbReference>
<feature type="non-terminal residue" evidence="2">
    <location>
        <position position="1"/>
    </location>
</feature>
<comment type="caution">
    <text evidence="2">The sequence shown here is derived from an EMBL/GenBank/DDBJ whole genome shotgun (WGS) entry which is preliminary data.</text>
</comment>
<protein>
    <submittedName>
        <fullName evidence="2">IS5/IS1182 family transposase</fullName>
    </submittedName>
</protein>
<dbReference type="PANTHER" id="PTHR33408">
    <property type="entry name" value="TRANSPOSASE"/>
    <property type="match status" value="1"/>
</dbReference>
<organism evidence="2 3">
    <name type="scientific">Staphylococcus edaphicus</name>
    <dbReference type="NCBI Taxonomy" id="1955013"/>
    <lineage>
        <taxon>Bacteria</taxon>
        <taxon>Bacillati</taxon>
        <taxon>Bacillota</taxon>
        <taxon>Bacilli</taxon>
        <taxon>Bacillales</taxon>
        <taxon>Staphylococcaceae</taxon>
        <taxon>Staphylococcus</taxon>
    </lineage>
</organism>
<dbReference type="Proteomes" id="UP000223828">
    <property type="component" value="Unassembled WGS sequence"/>
</dbReference>
<evidence type="ECO:0000313" key="2">
    <source>
        <dbReference type="EMBL" id="PHK49803.1"/>
    </source>
</evidence>
<dbReference type="Pfam" id="PF13751">
    <property type="entry name" value="DDE_Tnp_1_6"/>
    <property type="match status" value="1"/>
</dbReference>
<name>A0A2C6WNU8_9STAP</name>
<dbReference type="AlphaFoldDB" id="A0A2C6WNU8"/>
<dbReference type="InterPro" id="IPR025668">
    <property type="entry name" value="Tnp_DDE_dom"/>
</dbReference>